<protein>
    <recommendedName>
        <fullName evidence="9">Transport permease protein</fullName>
    </recommendedName>
</protein>
<feature type="transmembrane region" description="Helical" evidence="9">
    <location>
        <begin position="127"/>
        <end position="147"/>
    </location>
</feature>
<evidence type="ECO:0000313" key="12">
    <source>
        <dbReference type="Proteomes" id="UP000189004"/>
    </source>
</evidence>
<gene>
    <name evidence="11" type="ORF">NOSIN_17640</name>
</gene>
<feature type="transmembrane region" description="Helical" evidence="9">
    <location>
        <begin position="72"/>
        <end position="93"/>
    </location>
</feature>
<evidence type="ECO:0000313" key="11">
    <source>
        <dbReference type="EMBL" id="OOC55411.1"/>
    </source>
</evidence>
<dbReference type="PANTHER" id="PTHR30413:SF8">
    <property type="entry name" value="TRANSPORT PERMEASE PROTEIN"/>
    <property type="match status" value="1"/>
</dbReference>
<keyword evidence="7 9" id="KW-1133">Transmembrane helix</keyword>
<dbReference type="Proteomes" id="UP000189004">
    <property type="component" value="Unassembled WGS sequence"/>
</dbReference>
<dbReference type="InterPro" id="IPR013525">
    <property type="entry name" value="ABC2_TM"/>
</dbReference>
<dbReference type="PROSITE" id="PS51012">
    <property type="entry name" value="ABC_TM2"/>
    <property type="match status" value="1"/>
</dbReference>
<accession>A0A1V3C3P3</accession>
<comment type="similarity">
    <text evidence="2 9">Belongs to the ABC-2 integral membrane protein family.</text>
</comment>
<feature type="transmembrane region" description="Helical" evidence="9">
    <location>
        <begin position="153"/>
        <end position="182"/>
    </location>
</feature>
<keyword evidence="12" id="KW-1185">Reference proteome</keyword>
<dbReference type="GO" id="GO:0015920">
    <property type="term" value="P:lipopolysaccharide transport"/>
    <property type="evidence" value="ECO:0007669"/>
    <property type="project" value="TreeGrafter"/>
</dbReference>
<evidence type="ECO:0000256" key="7">
    <source>
        <dbReference type="ARBA" id="ARBA00022989"/>
    </source>
</evidence>
<feature type="transmembrane region" description="Helical" evidence="9">
    <location>
        <begin position="251"/>
        <end position="271"/>
    </location>
</feature>
<feature type="transmembrane region" description="Helical" evidence="9">
    <location>
        <begin position="35"/>
        <end position="60"/>
    </location>
</feature>
<evidence type="ECO:0000256" key="2">
    <source>
        <dbReference type="ARBA" id="ARBA00007783"/>
    </source>
</evidence>
<organism evidence="11 12">
    <name type="scientific">Nocardiopsis sinuspersici</name>
    <dbReference type="NCBI Taxonomy" id="501010"/>
    <lineage>
        <taxon>Bacteria</taxon>
        <taxon>Bacillati</taxon>
        <taxon>Actinomycetota</taxon>
        <taxon>Actinomycetes</taxon>
        <taxon>Streptosporangiales</taxon>
        <taxon>Nocardiopsidaceae</taxon>
        <taxon>Nocardiopsis</taxon>
    </lineage>
</organism>
<dbReference type="InterPro" id="IPR047817">
    <property type="entry name" value="ABC2_TM_bact-type"/>
</dbReference>
<comment type="subcellular location">
    <subcellularLocation>
        <location evidence="1">Cell inner membrane</location>
        <topology evidence="1">Multi-pass membrane protein</topology>
    </subcellularLocation>
    <subcellularLocation>
        <location evidence="9">Cell membrane</location>
        <topology evidence="9">Multi-pass membrane protein</topology>
    </subcellularLocation>
</comment>
<evidence type="ECO:0000256" key="8">
    <source>
        <dbReference type="ARBA" id="ARBA00023136"/>
    </source>
</evidence>
<evidence type="ECO:0000256" key="4">
    <source>
        <dbReference type="ARBA" id="ARBA00022475"/>
    </source>
</evidence>
<reference evidence="12" key="1">
    <citation type="submission" date="2016-08" db="EMBL/GenBank/DDBJ databases">
        <authorList>
            <person name="Tokovenko B."/>
            <person name="Kalinowski J."/>
        </authorList>
    </citation>
    <scope>NUCLEOTIDE SEQUENCE [LARGE SCALE GENOMIC DNA]</scope>
    <source>
        <strain evidence="12">UTMC102</strain>
    </source>
</reference>
<dbReference type="Pfam" id="PF01061">
    <property type="entry name" value="ABC2_membrane"/>
    <property type="match status" value="1"/>
</dbReference>
<dbReference type="RefSeq" id="WP_077691841.1">
    <property type="nucleotide sequence ID" value="NZ_MCOK01000001.1"/>
</dbReference>
<name>A0A1V3C3P3_9ACTN</name>
<keyword evidence="6 9" id="KW-0812">Transmembrane</keyword>
<evidence type="ECO:0000259" key="10">
    <source>
        <dbReference type="PROSITE" id="PS51012"/>
    </source>
</evidence>
<evidence type="ECO:0000256" key="5">
    <source>
        <dbReference type="ARBA" id="ARBA00022519"/>
    </source>
</evidence>
<dbReference type="GO" id="GO:0005886">
    <property type="term" value="C:plasma membrane"/>
    <property type="evidence" value="ECO:0007669"/>
    <property type="project" value="UniProtKB-SubCell"/>
</dbReference>
<evidence type="ECO:0000256" key="3">
    <source>
        <dbReference type="ARBA" id="ARBA00022448"/>
    </source>
</evidence>
<keyword evidence="4 9" id="KW-1003">Cell membrane</keyword>
<dbReference type="STRING" id="501010.NOSIN_17640"/>
<evidence type="ECO:0000256" key="9">
    <source>
        <dbReference type="RuleBase" id="RU361157"/>
    </source>
</evidence>
<proteinExistence type="inferred from homology"/>
<comment type="caution">
    <text evidence="11">The sequence shown here is derived from an EMBL/GenBank/DDBJ whole genome shotgun (WGS) entry which is preliminary data.</text>
</comment>
<dbReference type="OrthoDB" id="9789409at2"/>
<dbReference type="GO" id="GO:0140359">
    <property type="term" value="F:ABC-type transporter activity"/>
    <property type="evidence" value="ECO:0007669"/>
    <property type="project" value="InterPro"/>
</dbReference>
<dbReference type="AlphaFoldDB" id="A0A1V3C3P3"/>
<dbReference type="PANTHER" id="PTHR30413">
    <property type="entry name" value="INNER MEMBRANE TRANSPORT PERMEASE"/>
    <property type="match status" value="1"/>
</dbReference>
<keyword evidence="3 9" id="KW-0813">Transport</keyword>
<evidence type="ECO:0000256" key="1">
    <source>
        <dbReference type="ARBA" id="ARBA00004429"/>
    </source>
</evidence>
<keyword evidence="8 9" id="KW-0472">Membrane</keyword>
<keyword evidence="5" id="KW-0997">Cell inner membrane</keyword>
<sequence>MEVAVASRALAVWEHRKVVGLLVRRDLKVKYQQSVLGYAWTMLEPLALTMVYFFVFGVILNATRGMPEDAKVQGGFLLFLVAGILPWNTFGAIMSEAPRAMITHSKLITTMKVPREIFPTATVGTKLIEYLLTWPVLILFVIFLGGRPSWEGVLLWLPLAIVLQFTFGLGLTLFLSAVNVLLRDVERLVRIISRLLFYGSAILFPAVLVLGSDAVPDWAKTLYQINPLLGIFEMHRAVWFSGFEELTPTTLALTSSVVGSILMLIIGYWTFRRLEMSVLKEL</sequence>
<feature type="domain" description="ABC transmembrane type-2" evidence="10">
    <location>
        <begin position="36"/>
        <end position="274"/>
    </location>
</feature>
<feature type="transmembrane region" description="Helical" evidence="9">
    <location>
        <begin position="194"/>
        <end position="212"/>
    </location>
</feature>
<evidence type="ECO:0000256" key="6">
    <source>
        <dbReference type="ARBA" id="ARBA00022692"/>
    </source>
</evidence>
<dbReference type="EMBL" id="MCOK01000001">
    <property type="protein sequence ID" value="OOC55411.1"/>
    <property type="molecule type" value="Genomic_DNA"/>
</dbReference>